<gene>
    <name evidence="2" type="ORF">PoB_001402200</name>
</gene>
<organism evidence="2 3">
    <name type="scientific">Plakobranchus ocellatus</name>
    <dbReference type="NCBI Taxonomy" id="259542"/>
    <lineage>
        <taxon>Eukaryota</taxon>
        <taxon>Metazoa</taxon>
        <taxon>Spiralia</taxon>
        <taxon>Lophotrochozoa</taxon>
        <taxon>Mollusca</taxon>
        <taxon>Gastropoda</taxon>
        <taxon>Heterobranchia</taxon>
        <taxon>Euthyneura</taxon>
        <taxon>Panpulmonata</taxon>
        <taxon>Sacoglossa</taxon>
        <taxon>Placobranchoidea</taxon>
        <taxon>Plakobranchidae</taxon>
        <taxon>Plakobranchus</taxon>
    </lineage>
</organism>
<evidence type="ECO:0000313" key="3">
    <source>
        <dbReference type="Proteomes" id="UP000735302"/>
    </source>
</evidence>
<reference evidence="2 3" key="1">
    <citation type="journal article" date="2021" name="Elife">
        <title>Chloroplast acquisition without the gene transfer in kleptoplastic sea slugs, Plakobranchus ocellatus.</title>
        <authorList>
            <person name="Maeda T."/>
            <person name="Takahashi S."/>
            <person name="Yoshida T."/>
            <person name="Shimamura S."/>
            <person name="Takaki Y."/>
            <person name="Nagai Y."/>
            <person name="Toyoda A."/>
            <person name="Suzuki Y."/>
            <person name="Arimoto A."/>
            <person name="Ishii H."/>
            <person name="Satoh N."/>
            <person name="Nishiyama T."/>
            <person name="Hasebe M."/>
            <person name="Maruyama T."/>
            <person name="Minagawa J."/>
            <person name="Obokata J."/>
            <person name="Shigenobu S."/>
        </authorList>
    </citation>
    <scope>NUCLEOTIDE SEQUENCE [LARGE SCALE GENOMIC DNA]</scope>
</reference>
<dbReference type="Proteomes" id="UP000735302">
    <property type="component" value="Unassembled WGS sequence"/>
</dbReference>
<proteinExistence type="predicted"/>
<accession>A0AAV3YZ86</accession>
<sequence>MGASIVPKSMVAEISDERVYSGGHSFMSFYEYIRGMAAVVGNMVSSFSSYKQRATIKHGLPDLTVTRIISLENLRRRETTQVLRATVTYSPNYPTDITPSPHFRTAALAGGCVYSPVITLSRITLTIEPTQTMPASATSRPLPPPTTAPFHGQSCRSGHVHASGTSVYFTLPLSPSNRSRRWRLAHH</sequence>
<feature type="region of interest" description="Disordered" evidence="1">
    <location>
        <begin position="132"/>
        <end position="156"/>
    </location>
</feature>
<protein>
    <submittedName>
        <fullName evidence="2">Uncharacterized protein</fullName>
    </submittedName>
</protein>
<evidence type="ECO:0000313" key="2">
    <source>
        <dbReference type="EMBL" id="GFN87516.1"/>
    </source>
</evidence>
<comment type="caution">
    <text evidence="2">The sequence shown here is derived from an EMBL/GenBank/DDBJ whole genome shotgun (WGS) entry which is preliminary data.</text>
</comment>
<name>A0AAV3YZ86_9GAST</name>
<evidence type="ECO:0000256" key="1">
    <source>
        <dbReference type="SAM" id="MobiDB-lite"/>
    </source>
</evidence>
<dbReference type="AlphaFoldDB" id="A0AAV3YZ86"/>
<keyword evidence="3" id="KW-1185">Reference proteome</keyword>
<dbReference type="EMBL" id="BLXT01001714">
    <property type="protein sequence ID" value="GFN87516.1"/>
    <property type="molecule type" value="Genomic_DNA"/>
</dbReference>